<keyword evidence="2" id="KW-0808">Transferase</keyword>
<feature type="active site" description="Proton donor/acceptor" evidence="6">
    <location>
        <position position="6"/>
    </location>
</feature>
<evidence type="ECO:0000256" key="5">
    <source>
        <dbReference type="ARBA" id="ARBA00023316"/>
    </source>
</evidence>
<dbReference type="Gene3D" id="2.40.440.10">
    <property type="entry name" value="L,D-transpeptidase catalytic domain-like"/>
    <property type="match status" value="1"/>
</dbReference>
<dbReference type="Pfam" id="PF03734">
    <property type="entry name" value="YkuD"/>
    <property type="match status" value="1"/>
</dbReference>
<comment type="caution">
    <text evidence="8">The sequence shown here is derived from an EMBL/GenBank/DDBJ whole genome shotgun (WGS) entry which is preliminary data.</text>
</comment>
<dbReference type="InterPro" id="IPR005490">
    <property type="entry name" value="LD_TPept_cat_dom"/>
</dbReference>
<sequence length="47" mass="5491">MGYYIHGAYWHNLFGKARVSHGCVNVGYADMERLYWWAQVGTRVVVE</sequence>
<dbReference type="GO" id="GO:0018104">
    <property type="term" value="P:peptidoglycan-protein cross-linking"/>
    <property type="evidence" value="ECO:0007669"/>
    <property type="project" value="TreeGrafter"/>
</dbReference>
<organism evidence="8 9">
    <name type="scientific">Candidatus Uhrbacteria bacterium CG_4_10_14_0_8_um_filter_58_22</name>
    <dbReference type="NCBI Taxonomy" id="1975029"/>
    <lineage>
        <taxon>Bacteria</taxon>
        <taxon>Candidatus Uhriibacteriota</taxon>
    </lineage>
</organism>
<accession>A0A2M7Q9R4</accession>
<dbReference type="EMBL" id="PFLC01000036">
    <property type="protein sequence ID" value="PIY62567.1"/>
    <property type="molecule type" value="Genomic_DNA"/>
</dbReference>
<dbReference type="CDD" id="cd16913">
    <property type="entry name" value="YkuD_like"/>
    <property type="match status" value="1"/>
</dbReference>
<dbReference type="Proteomes" id="UP000230973">
    <property type="component" value="Unassembled WGS sequence"/>
</dbReference>
<evidence type="ECO:0000313" key="9">
    <source>
        <dbReference type="Proteomes" id="UP000230973"/>
    </source>
</evidence>
<evidence type="ECO:0000256" key="4">
    <source>
        <dbReference type="ARBA" id="ARBA00022984"/>
    </source>
</evidence>
<evidence type="ECO:0000256" key="1">
    <source>
        <dbReference type="ARBA" id="ARBA00004752"/>
    </source>
</evidence>
<dbReference type="UniPathway" id="UPA00219"/>
<dbReference type="PANTHER" id="PTHR30582:SF2">
    <property type="entry name" value="L,D-TRANSPEPTIDASE YCIB-RELATED"/>
    <property type="match status" value="1"/>
</dbReference>
<proteinExistence type="predicted"/>
<dbReference type="GO" id="GO:0005576">
    <property type="term" value="C:extracellular region"/>
    <property type="evidence" value="ECO:0007669"/>
    <property type="project" value="TreeGrafter"/>
</dbReference>
<evidence type="ECO:0000259" key="7">
    <source>
        <dbReference type="PROSITE" id="PS52029"/>
    </source>
</evidence>
<protein>
    <recommendedName>
        <fullName evidence="7">L,D-TPase catalytic domain-containing protein</fullName>
    </recommendedName>
</protein>
<dbReference type="GO" id="GO:0016740">
    <property type="term" value="F:transferase activity"/>
    <property type="evidence" value="ECO:0007669"/>
    <property type="project" value="UniProtKB-KW"/>
</dbReference>
<dbReference type="GO" id="GO:0071555">
    <property type="term" value="P:cell wall organization"/>
    <property type="evidence" value="ECO:0007669"/>
    <property type="project" value="UniProtKB-UniRule"/>
</dbReference>
<evidence type="ECO:0000256" key="6">
    <source>
        <dbReference type="PROSITE-ProRule" id="PRU01373"/>
    </source>
</evidence>
<evidence type="ECO:0000256" key="3">
    <source>
        <dbReference type="ARBA" id="ARBA00022960"/>
    </source>
</evidence>
<dbReference type="PROSITE" id="PS52029">
    <property type="entry name" value="LD_TPASE"/>
    <property type="match status" value="1"/>
</dbReference>
<keyword evidence="4 6" id="KW-0573">Peptidoglycan synthesis</keyword>
<evidence type="ECO:0000313" key="8">
    <source>
        <dbReference type="EMBL" id="PIY62567.1"/>
    </source>
</evidence>
<keyword evidence="5 6" id="KW-0961">Cell wall biogenesis/degradation</keyword>
<reference evidence="9" key="1">
    <citation type="submission" date="2017-09" db="EMBL/GenBank/DDBJ databases">
        <title>Depth-based differentiation of microbial function through sediment-hosted aquifers and enrichment of novel symbionts in the deep terrestrial subsurface.</title>
        <authorList>
            <person name="Probst A.J."/>
            <person name="Ladd B."/>
            <person name="Jarett J.K."/>
            <person name="Geller-Mcgrath D.E."/>
            <person name="Sieber C.M.K."/>
            <person name="Emerson J.B."/>
            <person name="Anantharaman K."/>
            <person name="Thomas B.C."/>
            <person name="Malmstrom R."/>
            <person name="Stieglmeier M."/>
            <person name="Klingl A."/>
            <person name="Woyke T."/>
            <person name="Ryan C.M."/>
            <person name="Banfield J.F."/>
        </authorList>
    </citation>
    <scope>NUCLEOTIDE SEQUENCE [LARGE SCALE GENOMIC DNA]</scope>
</reference>
<gene>
    <name evidence="8" type="ORF">COY93_02865</name>
</gene>
<feature type="active site" description="Nucleophile" evidence="6">
    <location>
        <position position="23"/>
    </location>
</feature>
<evidence type="ECO:0000256" key="2">
    <source>
        <dbReference type="ARBA" id="ARBA00022679"/>
    </source>
</evidence>
<dbReference type="SUPFAM" id="SSF141523">
    <property type="entry name" value="L,D-transpeptidase catalytic domain-like"/>
    <property type="match status" value="1"/>
</dbReference>
<dbReference type="GO" id="GO:0071972">
    <property type="term" value="F:peptidoglycan L,D-transpeptidase activity"/>
    <property type="evidence" value="ECO:0007669"/>
    <property type="project" value="TreeGrafter"/>
</dbReference>
<dbReference type="AlphaFoldDB" id="A0A2M7Q9R4"/>
<comment type="pathway">
    <text evidence="1 6">Cell wall biogenesis; peptidoglycan biosynthesis.</text>
</comment>
<dbReference type="InterPro" id="IPR038063">
    <property type="entry name" value="Transpep_catalytic_dom"/>
</dbReference>
<keyword evidence="3 6" id="KW-0133">Cell shape</keyword>
<name>A0A2M7Q9R4_9BACT</name>
<dbReference type="GO" id="GO:0008360">
    <property type="term" value="P:regulation of cell shape"/>
    <property type="evidence" value="ECO:0007669"/>
    <property type="project" value="UniProtKB-UniRule"/>
</dbReference>
<feature type="domain" description="L,D-TPase catalytic" evidence="7">
    <location>
        <begin position="1"/>
        <end position="47"/>
    </location>
</feature>
<dbReference type="PANTHER" id="PTHR30582">
    <property type="entry name" value="L,D-TRANSPEPTIDASE"/>
    <property type="match status" value="1"/>
</dbReference>
<dbReference type="InterPro" id="IPR050979">
    <property type="entry name" value="LD-transpeptidase"/>
</dbReference>